<feature type="transmembrane region" description="Helical" evidence="1">
    <location>
        <begin position="12"/>
        <end position="29"/>
    </location>
</feature>
<feature type="domain" description="Inner membrane protein YgaP-like transmembrane" evidence="2">
    <location>
        <begin position="1"/>
        <end position="65"/>
    </location>
</feature>
<dbReference type="Pfam" id="PF11127">
    <property type="entry name" value="YgaP-like_TM"/>
    <property type="match status" value="1"/>
</dbReference>
<dbReference type="RefSeq" id="WP_138731321.1">
    <property type="nucleotide sequence ID" value="NZ_SRMP02000033.1"/>
</dbReference>
<comment type="caution">
    <text evidence="3">The sequence shown here is derived from an EMBL/GenBank/DDBJ whole genome shotgun (WGS) entry which is preliminary data.</text>
</comment>
<evidence type="ECO:0000259" key="2">
    <source>
        <dbReference type="Pfam" id="PF11127"/>
    </source>
</evidence>
<accession>A0ABW9JLN9</accession>
<evidence type="ECO:0000313" key="4">
    <source>
        <dbReference type="Proteomes" id="UP001517367"/>
    </source>
</evidence>
<proteinExistence type="predicted"/>
<dbReference type="EMBL" id="SRMP02000033">
    <property type="protein sequence ID" value="MFN0292750.1"/>
    <property type="molecule type" value="Genomic_DNA"/>
</dbReference>
<dbReference type="InterPro" id="IPR021309">
    <property type="entry name" value="YgaP-like_TM"/>
</dbReference>
<feature type="transmembrane region" description="Helical" evidence="1">
    <location>
        <begin position="35"/>
        <end position="59"/>
    </location>
</feature>
<sequence length="69" mass="7668">MKKNMGTVDKVIRILVAVFIGVLYFTNVISGTLAIILGILAVVFVLTSFISFCPLYLPFGISTFRRKIK</sequence>
<dbReference type="Proteomes" id="UP001517367">
    <property type="component" value="Unassembled WGS sequence"/>
</dbReference>
<keyword evidence="1" id="KW-1133">Transmembrane helix</keyword>
<organism evidence="3 4">
    <name type="scientific">Pedobacter helvus</name>
    <dbReference type="NCBI Taxonomy" id="2563444"/>
    <lineage>
        <taxon>Bacteria</taxon>
        <taxon>Pseudomonadati</taxon>
        <taxon>Bacteroidota</taxon>
        <taxon>Sphingobacteriia</taxon>
        <taxon>Sphingobacteriales</taxon>
        <taxon>Sphingobacteriaceae</taxon>
        <taxon>Pedobacter</taxon>
    </lineage>
</organism>
<name>A0ABW9JLN9_9SPHI</name>
<keyword evidence="1" id="KW-0472">Membrane</keyword>
<evidence type="ECO:0000256" key="1">
    <source>
        <dbReference type="SAM" id="Phobius"/>
    </source>
</evidence>
<keyword evidence="4" id="KW-1185">Reference proteome</keyword>
<reference evidence="3 4" key="1">
    <citation type="submission" date="2024-12" db="EMBL/GenBank/DDBJ databases">
        <authorList>
            <person name="Hu S."/>
        </authorList>
    </citation>
    <scope>NUCLEOTIDE SEQUENCE [LARGE SCALE GENOMIC DNA]</scope>
    <source>
        <strain evidence="3 4">P-25</strain>
    </source>
</reference>
<evidence type="ECO:0000313" key="3">
    <source>
        <dbReference type="EMBL" id="MFN0292750.1"/>
    </source>
</evidence>
<keyword evidence="1" id="KW-0812">Transmembrane</keyword>
<protein>
    <submittedName>
        <fullName evidence="3">DUF2892 domain-containing protein</fullName>
    </submittedName>
</protein>
<gene>
    <name evidence="3" type="ORF">E5L68_015230</name>
</gene>